<dbReference type="Proteomes" id="UP000254340">
    <property type="component" value="Unassembled WGS sequence"/>
</dbReference>
<reference evidence="1 2" key="1">
    <citation type="submission" date="2018-06" db="EMBL/GenBank/DDBJ databases">
        <authorList>
            <consortium name="Pathogen Informatics"/>
            <person name="Doyle S."/>
        </authorList>
    </citation>
    <scope>NUCLEOTIDE SEQUENCE [LARGE SCALE GENOMIC DNA]</scope>
    <source>
        <strain evidence="1 2">NCTC5047</strain>
    </source>
</reference>
<protein>
    <submittedName>
        <fullName evidence="1">Uncharacterized protein</fullName>
    </submittedName>
</protein>
<accession>A0A377WWU2</accession>
<gene>
    <name evidence="1" type="ORF">NCTC5047_01550</name>
</gene>
<evidence type="ECO:0000313" key="1">
    <source>
        <dbReference type="EMBL" id="STT78768.1"/>
    </source>
</evidence>
<name>A0A377WWU2_KLEPN</name>
<evidence type="ECO:0000313" key="2">
    <source>
        <dbReference type="Proteomes" id="UP000254340"/>
    </source>
</evidence>
<dbReference type="EMBL" id="UGLH01000005">
    <property type="protein sequence ID" value="STT78768.1"/>
    <property type="molecule type" value="Genomic_DNA"/>
</dbReference>
<proteinExistence type="predicted"/>
<organism evidence="1 2">
    <name type="scientific">Klebsiella pneumoniae</name>
    <dbReference type="NCBI Taxonomy" id="573"/>
    <lineage>
        <taxon>Bacteria</taxon>
        <taxon>Pseudomonadati</taxon>
        <taxon>Pseudomonadota</taxon>
        <taxon>Gammaproteobacteria</taxon>
        <taxon>Enterobacterales</taxon>
        <taxon>Enterobacteriaceae</taxon>
        <taxon>Klebsiella/Raoultella group</taxon>
        <taxon>Klebsiella</taxon>
        <taxon>Klebsiella pneumoniae complex</taxon>
    </lineage>
</organism>
<dbReference type="AlphaFoldDB" id="A0A377WWU2"/>
<sequence>MSYTPYETYVNENTMKAYCVVTITNDREYEEAIRILNSISLEKERLCKTVHEDFSQILNDFAAQIEVLMIAYEKDNPCVSRNIERKKERYKLGVVFVSSFLLGIAFMVHYFVSPQELGFLELISSLALLVTSASAFQDYRALLSRSKR</sequence>